<evidence type="ECO:0000256" key="4">
    <source>
        <dbReference type="ARBA" id="ARBA00011738"/>
    </source>
</evidence>
<evidence type="ECO:0000256" key="9">
    <source>
        <dbReference type="ARBA" id="ARBA00022679"/>
    </source>
</evidence>
<evidence type="ECO:0000256" key="16">
    <source>
        <dbReference type="PIRSR" id="PIRSR000386-1"/>
    </source>
</evidence>
<dbReference type="AlphaFoldDB" id="A0A0J8GVL3"/>
<evidence type="ECO:0000256" key="17">
    <source>
        <dbReference type="RuleBase" id="RU003464"/>
    </source>
</evidence>
<dbReference type="InterPro" id="IPR016009">
    <property type="entry name" value="tRNA_MeTrfase_TRMD/TRM10"/>
</dbReference>
<comment type="subunit">
    <text evidence="4 15 17">Homodimer.</text>
</comment>
<comment type="subcellular location">
    <subcellularLocation>
        <location evidence="2 15 17">Cytoplasm</location>
    </subcellularLocation>
</comment>
<comment type="similarity">
    <text evidence="3 15 17">Belongs to the RNA methyltransferase TrmD family.</text>
</comment>
<dbReference type="GO" id="GO:0005829">
    <property type="term" value="C:cytosol"/>
    <property type="evidence" value="ECO:0007669"/>
    <property type="project" value="TreeGrafter"/>
</dbReference>
<evidence type="ECO:0000256" key="15">
    <source>
        <dbReference type="HAMAP-Rule" id="MF_00605"/>
    </source>
</evidence>
<evidence type="ECO:0000313" key="19">
    <source>
        <dbReference type="EMBL" id="KMT65349.1"/>
    </source>
</evidence>
<reference evidence="19 20" key="1">
    <citation type="submission" date="2015-04" db="EMBL/GenBank/DDBJ databases">
        <title>Draft Genome Sequence of the Novel Agar-Digesting Marine Bacterium Q1.</title>
        <authorList>
            <person name="Li Y."/>
            <person name="Li D."/>
            <person name="Chen G."/>
            <person name="Du Z."/>
        </authorList>
    </citation>
    <scope>NUCLEOTIDE SEQUENCE [LARGE SCALE GENOMIC DNA]</scope>
    <source>
        <strain evidence="19 20">Q1</strain>
    </source>
</reference>
<proteinExistence type="inferred from homology"/>
<dbReference type="GO" id="GO:0052906">
    <property type="term" value="F:tRNA (guanine(37)-N1)-methyltransferase activity"/>
    <property type="evidence" value="ECO:0007669"/>
    <property type="project" value="UniProtKB-UniRule"/>
</dbReference>
<dbReference type="STRING" id="1513271.XM47_09995"/>
<keyword evidence="9 15" id="KW-0808">Transferase</keyword>
<name>A0A0J8GVL3_9ALTE</name>
<dbReference type="NCBIfam" id="NF000648">
    <property type="entry name" value="PRK00026.1"/>
    <property type="match status" value="1"/>
</dbReference>
<evidence type="ECO:0000256" key="7">
    <source>
        <dbReference type="ARBA" id="ARBA00022490"/>
    </source>
</evidence>
<protein>
    <recommendedName>
        <fullName evidence="6 15">tRNA (guanine-N(1)-)-methyltransferase</fullName>
        <ecNumber evidence="5 15">2.1.1.228</ecNumber>
    </recommendedName>
    <alternativeName>
        <fullName evidence="12 15">M1G-methyltransferase</fullName>
    </alternativeName>
    <alternativeName>
        <fullName evidence="13 15">tRNA [GM37] methyltransferase</fullName>
    </alternativeName>
</protein>
<dbReference type="InterPro" id="IPR029028">
    <property type="entry name" value="Alpha/beta_knot_MTases"/>
</dbReference>
<dbReference type="Gene3D" id="3.40.1280.10">
    <property type="match status" value="1"/>
</dbReference>
<sequence>MSTLNWVGVISLFPEMFDAITNHGVTGRAIKKGMIEFHRWNPRDFTYDKHRTVDDRPYGGGPGMLMMVQPLKDAIAAAKEQAGDGVKTIYLSPQGRKLDQAGAAELVNNPKLLLIAGRYEGIDERLIESEVDEEWSIGDYVLSGGELPAMTLIDSVSRLIPGVLGHELSAEQDSFNNGLLDCPHYTRPETLDDQQVPSVLLSGDHKKIERWRLKQALGRTWLRRPDLLNNLALTDEQVELLNEFKTQFSNNDSAF</sequence>
<evidence type="ECO:0000256" key="1">
    <source>
        <dbReference type="ARBA" id="ARBA00002634"/>
    </source>
</evidence>
<evidence type="ECO:0000256" key="11">
    <source>
        <dbReference type="ARBA" id="ARBA00022694"/>
    </source>
</evidence>
<dbReference type="SUPFAM" id="SSF75217">
    <property type="entry name" value="alpha/beta knot"/>
    <property type="match status" value="1"/>
</dbReference>
<dbReference type="RefSeq" id="WP_048692155.1">
    <property type="nucleotide sequence ID" value="NZ_KQ130489.1"/>
</dbReference>
<evidence type="ECO:0000256" key="8">
    <source>
        <dbReference type="ARBA" id="ARBA00022603"/>
    </source>
</evidence>
<evidence type="ECO:0000313" key="20">
    <source>
        <dbReference type="Proteomes" id="UP000037600"/>
    </source>
</evidence>
<keyword evidence="8 15" id="KW-0489">Methyltransferase</keyword>
<dbReference type="InterPro" id="IPR023148">
    <property type="entry name" value="tRNA_m1G_MeTrfase_C_sf"/>
</dbReference>
<evidence type="ECO:0000256" key="5">
    <source>
        <dbReference type="ARBA" id="ARBA00012807"/>
    </source>
</evidence>
<evidence type="ECO:0000259" key="18">
    <source>
        <dbReference type="Pfam" id="PF01746"/>
    </source>
</evidence>
<dbReference type="FunFam" id="1.10.1270.20:FF:000001">
    <property type="entry name" value="tRNA (guanine-N(1)-)-methyltransferase"/>
    <property type="match status" value="1"/>
</dbReference>
<evidence type="ECO:0000256" key="14">
    <source>
        <dbReference type="ARBA" id="ARBA00047783"/>
    </source>
</evidence>
<dbReference type="HAMAP" id="MF_00605">
    <property type="entry name" value="TrmD"/>
    <property type="match status" value="1"/>
</dbReference>
<dbReference type="GO" id="GO:0002939">
    <property type="term" value="P:tRNA N1-guanine methylation"/>
    <property type="evidence" value="ECO:0007669"/>
    <property type="project" value="TreeGrafter"/>
</dbReference>
<dbReference type="Gene3D" id="1.10.1270.20">
    <property type="entry name" value="tRNA(m1g37)methyltransferase, domain 2"/>
    <property type="match status" value="1"/>
</dbReference>
<evidence type="ECO:0000256" key="13">
    <source>
        <dbReference type="ARBA" id="ARBA00033392"/>
    </source>
</evidence>
<feature type="domain" description="tRNA methyltransferase TRMD/TRM10-type" evidence="18">
    <location>
        <begin position="6"/>
        <end position="229"/>
    </location>
</feature>
<dbReference type="PANTHER" id="PTHR46417">
    <property type="entry name" value="TRNA (GUANINE-N(1)-)-METHYLTRANSFERASE"/>
    <property type="match status" value="1"/>
</dbReference>
<evidence type="ECO:0000256" key="3">
    <source>
        <dbReference type="ARBA" id="ARBA00007630"/>
    </source>
</evidence>
<evidence type="ECO:0000256" key="2">
    <source>
        <dbReference type="ARBA" id="ARBA00004496"/>
    </source>
</evidence>
<dbReference type="Proteomes" id="UP000037600">
    <property type="component" value="Unassembled WGS sequence"/>
</dbReference>
<dbReference type="PANTHER" id="PTHR46417:SF1">
    <property type="entry name" value="TRNA (GUANINE-N(1)-)-METHYLTRANSFERASE"/>
    <property type="match status" value="1"/>
</dbReference>
<evidence type="ECO:0000256" key="6">
    <source>
        <dbReference type="ARBA" id="ARBA00014679"/>
    </source>
</evidence>
<accession>A0A0J8GVL3</accession>
<comment type="catalytic activity">
    <reaction evidence="14 15 17">
        <text>guanosine(37) in tRNA + S-adenosyl-L-methionine = N(1)-methylguanosine(37) in tRNA + S-adenosyl-L-homocysteine + H(+)</text>
        <dbReference type="Rhea" id="RHEA:36899"/>
        <dbReference type="Rhea" id="RHEA-COMP:10145"/>
        <dbReference type="Rhea" id="RHEA-COMP:10147"/>
        <dbReference type="ChEBI" id="CHEBI:15378"/>
        <dbReference type="ChEBI" id="CHEBI:57856"/>
        <dbReference type="ChEBI" id="CHEBI:59789"/>
        <dbReference type="ChEBI" id="CHEBI:73542"/>
        <dbReference type="ChEBI" id="CHEBI:74269"/>
        <dbReference type="EC" id="2.1.1.228"/>
    </reaction>
</comment>
<dbReference type="InterPro" id="IPR002649">
    <property type="entry name" value="tRNA_m1G_MeTrfase_TrmD"/>
</dbReference>
<dbReference type="PATRIC" id="fig|1513271.3.peg.2032"/>
<keyword evidence="7 15" id="KW-0963">Cytoplasm</keyword>
<keyword evidence="20" id="KW-1185">Reference proteome</keyword>
<gene>
    <name evidence="15 19" type="primary">trmD</name>
    <name evidence="19" type="ORF">XM47_09995</name>
</gene>
<keyword evidence="11 15" id="KW-0819">tRNA processing</keyword>
<dbReference type="EMBL" id="LAZL01000012">
    <property type="protein sequence ID" value="KMT65349.1"/>
    <property type="molecule type" value="Genomic_DNA"/>
</dbReference>
<dbReference type="FunFam" id="3.40.1280.10:FF:000001">
    <property type="entry name" value="tRNA (guanine-N(1)-)-methyltransferase"/>
    <property type="match status" value="1"/>
</dbReference>
<dbReference type="EC" id="2.1.1.228" evidence="5 15"/>
<feature type="binding site" evidence="15 16">
    <location>
        <position position="117"/>
    </location>
    <ligand>
        <name>S-adenosyl-L-methionine</name>
        <dbReference type="ChEBI" id="CHEBI:59789"/>
    </ligand>
</feature>
<comment type="function">
    <text evidence="1 15 17">Specifically methylates guanosine-37 in various tRNAs.</text>
</comment>
<dbReference type="PIRSF" id="PIRSF000386">
    <property type="entry name" value="tRNA_mtase"/>
    <property type="match status" value="1"/>
</dbReference>
<keyword evidence="10 15" id="KW-0949">S-adenosyl-L-methionine</keyword>
<dbReference type="CDD" id="cd18080">
    <property type="entry name" value="TrmD-like"/>
    <property type="match status" value="1"/>
</dbReference>
<dbReference type="InterPro" id="IPR029026">
    <property type="entry name" value="tRNA_m1G_MTases_N"/>
</dbReference>
<comment type="caution">
    <text evidence="19">The sequence shown here is derived from an EMBL/GenBank/DDBJ whole genome shotgun (WGS) entry which is preliminary data.</text>
</comment>
<dbReference type="NCBIfam" id="TIGR00088">
    <property type="entry name" value="trmD"/>
    <property type="match status" value="1"/>
</dbReference>
<organism evidence="19 20">
    <name type="scientific">Catenovulum maritimum</name>
    <dbReference type="NCBI Taxonomy" id="1513271"/>
    <lineage>
        <taxon>Bacteria</taxon>
        <taxon>Pseudomonadati</taxon>
        <taxon>Pseudomonadota</taxon>
        <taxon>Gammaproteobacteria</taxon>
        <taxon>Alteromonadales</taxon>
        <taxon>Alteromonadaceae</taxon>
        <taxon>Catenovulum</taxon>
    </lineage>
</organism>
<dbReference type="Pfam" id="PF01746">
    <property type="entry name" value="tRNA_m1G_MT"/>
    <property type="match status" value="1"/>
</dbReference>
<dbReference type="OrthoDB" id="9807416at2"/>
<evidence type="ECO:0000256" key="10">
    <source>
        <dbReference type="ARBA" id="ARBA00022691"/>
    </source>
</evidence>
<feature type="binding site" evidence="15 16">
    <location>
        <begin position="137"/>
        <end position="142"/>
    </location>
    <ligand>
        <name>S-adenosyl-L-methionine</name>
        <dbReference type="ChEBI" id="CHEBI:59789"/>
    </ligand>
</feature>
<evidence type="ECO:0000256" key="12">
    <source>
        <dbReference type="ARBA" id="ARBA00029736"/>
    </source>
</evidence>